<dbReference type="EMBL" id="JACHIN010000025">
    <property type="protein sequence ID" value="MBB5084693.1"/>
    <property type="molecule type" value="Genomic_DNA"/>
</dbReference>
<proteinExistence type="predicted"/>
<name>A0A7W8AGZ6_9ACTN</name>
<keyword evidence="2" id="KW-1133">Transmembrane helix</keyword>
<keyword evidence="4" id="KW-1185">Reference proteome</keyword>
<protein>
    <submittedName>
        <fullName evidence="3">Uncharacterized protein</fullName>
    </submittedName>
</protein>
<reference evidence="3 4" key="1">
    <citation type="submission" date="2020-08" db="EMBL/GenBank/DDBJ databases">
        <title>Genomic Encyclopedia of Type Strains, Phase IV (KMG-IV): sequencing the most valuable type-strain genomes for metagenomic binning, comparative biology and taxonomic classification.</title>
        <authorList>
            <person name="Goeker M."/>
        </authorList>
    </citation>
    <scope>NUCLEOTIDE SEQUENCE [LARGE SCALE GENOMIC DNA]</scope>
    <source>
        <strain evidence="3 4">DSM 45385</strain>
    </source>
</reference>
<keyword evidence="2" id="KW-0472">Membrane</keyword>
<sequence>MTTVLVYGALVWLLVLTLLLARMLRLMTGIEALSPHGPAQVQDPEPGLDRIESRAGKEVS</sequence>
<comment type="caution">
    <text evidence="3">The sequence shown here is derived from an EMBL/GenBank/DDBJ whole genome shotgun (WGS) entry which is preliminary data.</text>
</comment>
<organism evidence="3 4">
    <name type="scientific">Nonomuraea endophytica</name>
    <dbReference type="NCBI Taxonomy" id="714136"/>
    <lineage>
        <taxon>Bacteria</taxon>
        <taxon>Bacillati</taxon>
        <taxon>Actinomycetota</taxon>
        <taxon>Actinomycetes</taxon>
        <taxon>Streptosporangiales</taxon>
        <taxon>Streptosporangiaceae</taxon>
        <taxon>Nonomuraea</taxon>
    </lineage>
</organism>
<evidence type="ECO:0000313" key="4">
    <source>
        <dbReference type="Proteomes" id="UP000568380"/>
    </source>
</evidence>
<feature type="transmembrane region" description="Helical" evidence="2">
    <location>
        <begin position="6"/>
        <end position="24"/>
    </location>
</feature>
<evidence type="ECO:0000256" key="2">
    <source>
        <dbReference type="SAM" id="Phobius"/>
    </source>
</evidence>
<dbReference type="Proteomes" id="UP000568380">
    <property type="component" value="Unassembled WGS sequence"/>
</dbReference>
<feature type="region of interest" description="Disordered" evidence="1">
    <location>
        <begin position="35"/>
        <end position="60"/>
    </location>
</feature>
<feature type="compositionally biased region" description="Basic and acidic residues" evidence="1">
    <location>
        <begin position="47"/>
        <end position="60"/>
    </location>
</feature>
<evidence type="ECO:0000313" key="3">
    <source>
        <dbReference type="EMBL" id="MBB5084693.1"/>
    </source>
</evidence>
<gene>
    <name evidence="3" type="ORF">HNR40_010204</name>
</gene>
<dbReference type="RefSeq" id="WP_184975108.1">
    <property type="nucleotide sequence ID" value="NZ_JACHIN010000025.1"/>
</dbReference>
<keyword evidence="2" id="KW-0812">Transmembrane</keyword>
<evidence type="ECO:0000256" key="1">
    <source>
        <dbReference type="SAM" id="MobiDB-lite"/>
    </source>
</evidence>
<accession>A0A7W8AGZ6</accession>
<dbReference type="AlphaFoldDB" id="A0A7W8AGZ6"/>